<dbReference type="AlphaFoldDB" id="A0A9D2S142"/>
<sequence>MKIGTLELSPGAALAPMAGVTDTTMRRLCASFGASCTVSEMVSAKALTMGDKKSPRLMAGGSAPAPFGIQLFGAEPEVMGQAAEMIVQGKYGVSFDFLDINMGCPAPKITGPGAGSALLKDPVRAGEIVRETVRHAEGVPVTVKLRIGWDEDDLQAGSGVEVAKRCEDAGAVMLTVHGRTRRQMYEPGIRPAEIARIKQAVSIPVVANGDVTSAESALALIDATGCDGVAVGRGAMGNPWLFAQIAAAMRGEEVPPAPGLQERFRVLRHHIYDMCEDKGERVAMMEARSHAAWYMHGLKGAARLRRECCAMTHFTDLEPVIELAFSLQRDHERHEAF</sequence>
<comment type="caution">
    <text evidence="16">The sequence shown here is derived from an EMBL/GenBank/DDBJ whole genome shotgun (WGS) entry which is preliminary data.</text>
</comment>
<comment type="catalytic activity">
    <reaction evidence="10">
        <text>a 5,6-dihydrouridine in tRNA + NADP(+) = a uridine in tRNA + NADPH + H(+)</text>
        <dbReference type="Rhea" id="RHEA:23624"/>
        <dbReference type="Rhea" id="RHEA-COMP:13339"/>
        <dbReference type="Rhea" id="RHEA-COMP:13887"/>
        <dbReference type="ChEBI" id="CHEBI:15378"/>
        <dbReference type="ChEBI" id="CHEBI:57783"/>
        <dbReference type="ChEBI" id="CHEBI:58349"/>
        <dbReference type="ChEBI" id="CHEBI:65315"/>
        <dbReference type="ChEBI" id="CHEBI:74443"/>
    </reaction>
</comment>
<feature type="binding site" evidence="14">
    <location>
        <begin position="16"/>
        <end position="18"/>
    </location>
    <ligand>
        <name>FMN</name>
        <dbReference type="ChEBI" id="CHEBI:58210"/>
    </ligand>
</feature>
<evidence type="ECO:0000256" key="13">
    <source>
        <dbReference type="PIRSR" id="PIRSR006621-1"/>
    </source>
</evidence>
<feature type="binding site" evidence="14">
    <location>
        <position position="177"/>
    </location>
    <ligand>
        <name>FMN</name>
        <dbReference type="ChEBI" id="CHEBI:58210"/>
    </ligand>
</feature>
<dbReference type="InterPro" id="IPR004652">
    <property type="entry name" value="DusB-like"/>
</dbReference>
<comment type="similarity">
    <text evidence="12">Belongs to the dus family.</text>
</comment>
<evidence type="ECO:0000313" key="16">
    <source>
        <dbReference type="EMBL" id="HJB38825.1"/>
    </source>
</evidence>
<name>A0A9D2S142_9FIRM</name>
<dbReference type="SUPFAM" id="SSF51395">
    <property type="entry name" value="FMN-linked oxidoreductases"/>
    <property type="match status" value="1"/>
</dbReference>
<dbReference type="GO" id="GO:0017150">
    <property type="term" value="F:tRNA dihydrouridine synthase activity"/>
    <property type="evidence" value="ECO:0007669"/>
    <property type="project" value="InterPro"/>
</dbReference>
<evidence type="ECO:0000256" key="9">
    <source>
        <dbReference type="ARBA" id="ARBA00023002"/>
    </source>
</evidence>
<evidence type="ECO:0000256" key="5">
    <source>
        <dbReference type="ARBA" id="ARBA00022643"/>
    </source>
</evidence>
<dbReference type="InterPro" id="IPR018517">
    <property type="entry name" value="tRNA_hU_synthase_CS"/>
</dbReference>
<keyword evidence="14" id="KW-0547">Nucleotide-binding</keyword>
<keyword evidence="3" id="KW-0820">tRNA-binding</keyword>
<feature type="binding site" evidence="14">
    <location>
        <position position="70"/>
    </location>
    <ligand>
        <name>FMN</name>
        <dbReference type="ChEBI" id="CHEBI:58210"/>
    </ligand>
</feature>
<evidence type="ECO:0000256" key="1">
    <source>
        <dbReference type="ARBA" id="ARBA00001917"/>
    </source>
</evidence>
<dbReference type="EMBL" id="DWYA01000004">
    <property type="protein sequence ID" value="HJB38825.1"/>
    <property type="molecule type" value="Genomic_DNA"/>
</dbReference>
<evidence type="ECO:0000259" key="15">
    <source>
        <dbReference type="Pfam" id="PF01207"/>
    </source>
</evidence>
<evidence type="ECO:0000256" key="7">
    <source>
        <dbReference type="ARBA" id="ARBA00022857"/>
    </source>
</evidence>
<dbReference type="PANTHER" id="PTHR45846:SF1">
    <property type="entry name" value="TRNA-DIHYDROURIDINE(47) SYNTHASE [NAD(P)(+)]-LIKE"/>
    <property type="match status" value="1"/>
</dbReference>
<keyword evidence="6 12" id="KW-0819">tRNA processing</keyword>
<dbReference type="PROSITE" id="PS01136">
    <property type="entry name" value="UPF0034"/>
    <property type="match status" value="1"/>
</dbReference>
<accession>A0A9D2S142</accession>
<keyword evidence="7" id="KW-0521">NADP</keyword>
<protein>
    <recommendedName>
        <fullName evidence="12">tRNA-dihydrouridine synthase</fullName>
        <ecNumber evidence="12">1.3.1.-</ecNumber>
    </recommendedName>
</protein>
<dbReference type="GO" id="GO:0000049">
    <property type="term" value="F:tRNA binding"/>
    <property type="evidence" value="ECO:0007669"/>
    <property type="project" value="UniProtKB-KW"/>
</dbReference>
<dbReference type="GO" id="GO:0050660">
    <property type="term" value="F:flavin adenine dinucleotide binding"/>
    <property type="evidence" value="ECO:0007669"/>
    <property type="project" value="InterPro"/>
</dbReference>
<evidence type="ECO:0000256" key="11">
    <source>
        <dbReference type="ARBA" id="ARBA00048802"/>
    </source>
</evidence>
<proteinExistence type="inferred from homology"/>
<dbReference type="InterPro" id="IPR013785">
    <property type="entry name" value="Aldolase_TIM"/>
</dbReference>
<keyword evidence="9 12" id="KW-0560">Oxidoreductase</keyword>
<dbReference type="InterPro" id="IPR024036">
    <property type="entry name" value="tRNA-dHydroUridine_Synthase_C"/>
</dbReference>
<feature type="domain" description="DUS-like FMN-binding" evidence="15">
    <location>
        <begin position="14"/>
        <end position="317"/>
    </location>
</feature>
<reference evidence="16" key="1">
    <citation type="journal article" date="2021" name="PeerJ">
        <title>Extensive microbial diversity within the chicken gut microbiome revealed by metagenomics and culture.</title>
        <authorList>
            <person name="Gilroy R."/>
            <person name="Ravi A."/>
            <person name="Getino M."/>
            <person name="Pursley I."/>
            <person name="Horton D.L."/>
            <person name="Alikhan N.F."/>
            <person name="Baker D."/>
            <person name="Gharbi K."/>
            <person name="Hall N."/>
            <person name="Watson M."/>
            <person name="Adriaenssens E.M."/>
            <person name="Foster-Nyarko E."/>
            <person name="Jarju S."/>
            <person name="Secka A."/>
            <person name="Antonio M."/>
            <person name="Oren A."/>
            <person name="Chaudhuri R.R."/>
            <person name="La Ragione R."/>
            <person name="Hildebrand F."/>
            <person name="Pallen M.J."/>
        </authorList>
    </citation>
    <scope>NUCLEOTIDE SEQUENCE</scope>
    <source>
        <strain evidence="16">ChiBcec8-14828</strain>
    </source>
</reference>
<evidence type="ECO:0000256" key="12">
    <source>
        <dbReference type="PIRNR" id="PIRNR006621"/>
    </source>
</evidence>
<evidence type="ECO:0000256" key="2">
    <source>
        <dbReference type="ARBA" id="ARBA00002790"/>
    </source>
</evidence>
<evidence type="ECO:0000256" key="6">
    <source>
        <dbReference type="ARBA" id="ARBA00022694"/>
    </source>
</evidence>
<dbReference type="NCBIfam" id="TIGR00737">
    <property type="entry name" value="nifR3_yhdG"/>
    <property type="match status" value="1"/>
</dbReference>
<evidence type="ECO:0000313" key="17">
    <source>
        <dbReference type="Proteomes" id="UP000824209"/>
    </source>
</evidence>
<dbReference type="PANTHER" id="PTHR45846">
    <property type="entry name" value="TRNA-DIHYDROURIDINE(47) SYNTHASE [NAD(P)(+)]-LIKE"/>
    <property type="match status" value="1"/>
</dbReference>
<evidence type="ECO:0000256" key="8">
    <source>
        <dbReference type="ARBA" id="ARBA00022884"/>
    </source>
</evidence>
<dbReference type="EC" id="1.3.1.-" evidence="12"/>
<keyword evidence="4 12" id="KW-0285">Flavoprotein</keyword>
<keyword evidence="8" id="KW-0694">RNA-binding</keyword>
<feature type="active site" description="Proton donor" evidence="13">
    <location>
        <position position="104"/>
    </location>
</feature>
<feature type="binding site" evidence="14">
    <location>
        <position position="144"/>
    </location>
    <ligand>
        <name>FMN</name>
        <dbReference type="ChEBI" id="CHEBI:58210"/>
    </ligand>
</feature>
<dbReference type="InterPro" id="IPR035587">
    <property type="entry name" value="DUS-like_FMN-bd"/>
</dbReference>
<dbReference type="Gene3D" id="1.10.1200.80">
    <property type="entry name" value="Putative flavin oxidoreducatase, domain 2"/>
    <property type="match status" value="1"/>
</dbReference>
<dbReference type="InterPro" id="IPR001269">
    <property type="entry name" value="DUS_fam"/>
</dbReference>
<keyword evidence="5 12" id="KW-0288">FMN</keyword>
<comment type="function">
    <text evidence="2 12">Catalyzes the synthesis of 5,6-dihydrouridine (D), a modified base found in the D-loop of most tRNAs, via the reduction of the C5-C6 double bond in target uridines.</text>
</comment>
<comment type="cofactor">
    <cofactor evidence="1 12 14">
        <name>FMN</name>
        <dbReference type="ChEBI" id="CHEBI:58210"/>
    </cofactor>
</comment>
<feature type="binding site" evidence="14">
    <location>
        <begin position="232"/>
        <end position="233"/>
    </location>
    <ligand>
        <name>FMN</name>
        <dbReference type="ChEBI" id="CHEBI:58210"/>
    </ligand>
</feature>
<organism evidence="16 17">
    <name type="scientific">Candidatus Ruthenibacterium avium</name>
    <dbReference type="NCBI Taxonomy" id="2838751"/>
    <lineage>
        <taxon>Bacteria</taxon>
        <taxon>Bacillati</taxon>
        <taxon>Bacillota</taxon>
        <taxon>Clostridia</taxon>
        <taxon>Eubacteriales</taxon>
        <taxon>Oscillospiraceae</taxon>
        <taxon>Ruthenibacterium</taxon>
    </lineage>
</organism>
<dbReference type="Pfam" id="PF01207">
    <property type="entry name" value="Dus"/>
    <property type="match status" value="1"/>
</dbReference>
<evidence type="ECO:0000256" key="3">
    <source>
        <dbReference type="ARBA" id="ARBA00022555"/>
    </source>
</evidence>
<evidence type="ECO:0000256" key="14">
    <source>
        <dbReference type="PIRSR" id="PIRSR006621-2"/>
    </source>
</evidence>
<dbReference type="PIRSF" id="PIRSF006621">
    <property type="entry name" value="Dus"/>
    <property type="match status" value="1"/>
</dbReference>
<dbReference type="Proteomes" id="UP000824209">
    <property type="component" value="Unassembled WGS sequence"/>
</dbReference>
<dbReference type="Gene3D" id="3.20.20.70">
    <property type="entry name" value="Aldolase class I"/>
    <property type="match status" value="1"/>
</dbReference>
<reference evidence="16" key="2">
    <citation type="submission" date="2021-04" db="EMBL/GenBank/DDBJ databases">
        <authorList>
            <person name="Gilroy R."/>
        </authorList>
    </citation>
    <scope>NUCLEOTIDE SEQUENCE</scope>
    <source>
        <strain evidence="16">ChiBcec8-14828</strain>
    </source>
</reference>
<evidence type="ECO:0000256" key="10">
    <source>
        <dbReference type="ARBA" id="ARBA00048205"/>
    </source>
</evidence>
<dbReference type="CDD" id="cd02801">
    <property type="entry name" value="DUS_like_FMN"/>
    <property type="match status" value="1"/>
</dbReference>
<comment type="catalytic activity">
    <reaction evidence="11">
        <text>a 5,6-dihydrouridine in tRNA + NAD(+) = a uridine in tRNA + NADH + H(+)</text>
        <dbReference type="Rhea" id="RHEA:54452"/>
        <dbReference type="Rhea" id="RHEA-COMP:13339"/>
        <dbReference type="Rhea" id="RHEA-COMP:13887"/>
        <dbReference type="ChEBI" id="CHEBI:15378"/>
        <dbReference type="ChEBI" id="CHEBI:57540"/>
        <dbReference type="ChEBI" id="CHEBI:57945"/>
        <dbReference type="ChEBI" id="CHEBI:65315"/>
        <dbReference type="ChEBI" id="CHEBI:74443"/>
    </reaction>
</comment>
<gene>
    <name evidence="16" type="primary">dusB</name>
    <name evidence="16" type="ORF">H9943_00320</name>
</gene>
<evidence type="ECO:0000256" key="4">
    <source>
        <dbReference type="ARBA" id="ARBA00022630"/>
    </source>
</evidence>